<dbReference type="AlphaFoldDB" id="A0A8T2UNT8"/>
<protein>
    <recommendedName>
        <fullName evidence="2">DUF659 domain-containing protein</fullName>
    </recommendedName>
</protein>
<keyword evidence="4" id="KW-1185">Reference proteome</keyword>
<evidence type="ECO:0000259" key="2">
    <source>
        <dbReference type="Pfam" id="PF04937"/>
    </source>
</evidence>
<organism evidence="3 4">
    <name type="scientific">Ceratopteris richardii</name>
    <name type="common">Triangle waterfern</name>
    <dbReference type="NCBI Taxonomy" id="49495"/>
    <lineage>
        <taxon>Eukaryota</taxon>
        <taxon>Viridiplantae</taxon>
        <taxon>Streptophyta</taxon>
        <taxon>Embryophyta</taxon>
        <taxon>Tracheophyta</taxon>
        <taxon>Polypodiopsida</taxon>
        <taxon>Polypodiidae</taxon>
        <taxon>Polypodiales</taxon>
        <taxon>Pteridineae</taxon>
        <taxon>Pteridaceae</taxon>
        <taxon>Parkerioideae</taxon>
        <taxon>Ceratopteris</taxon>
    </lineage>
</organism>
<evidence type="ECO:0000313" key="4">
    <source>
        <dbReference type="Proteomes" id="UP000825935"/>
    </source>
</evidence>
<dbReference type="PANTHER" id="PTHR32166">
    <property type="entry name" value="OSJNBA0013A04.12 PROTEIN"/>
    <property type="match status" value="1"/>
</dbReference>
<dbReference type="EMBL" id="CM035410">
    <property type="protein sequence ID" value="KAH7437821.1"/>
    <property type="molecule type" value="Genomic_DNA"/>
</dbReference>
<dbReference type="PANTHER" id="PTHR32166:SF123">
    <property type="entry name" value="BED-TYPE DOMAIN-CONTAINING PROTEIN"/>
    <property type="match status" value="1"/>
</dbReference>
<feature type="region of interest" description="Disordered" evidence="1">
    <location>
        <begin position="582"/>
        <end position="606"/>
    </location>
</feature>
<evidence type="ECO:0000313" key="3">
    <source>
        <dbReference type="EMBL" id="KAH7437821.1"/>
    </source>
</evidence>
<dbReference type="InterPro" id="IPR007021">
    <property type="entry name" value="DUF659"/>
</dbReference>
<dbReference type="InterPro" id="IPR012337">
    <property type="entry name" value="RNaseH-like_sf"/>
</dbReference>
<gene>
    <name evidence="3" type="ORF">KP509_05G090800</name>
</gene>
<dbReference type="Proteomes" id="UP000825935">
    <property type="component" value="Chromosome 5"/>
</dbReference>
<feature type="domain" description="DUF659" evidence="2">
    <location>
        <begin position="227"/>
        <end position="298"/>
    </location>
</feature>
<feature type="compositionally biased region" description="Acidic residues" evidence="1">
    <location>
        <begin position="585"/>
        <end position="606"/>
    </location>
</feature>
<reference evidence="3" key="1">
    <citation type="submission" date="2021-08" db="EMBL/GenBank/DDBJ databases">
        <title>WGS assembly of Ceratopteris richardii.</title>
        <authorList>
            <person name="Marchant D.B."/>
            <person name="Chen G."/>
            <person name="Jenkins J."/>
            <person name="Shu S."/>
            <person name="Leebens-Mack J."/>
            <person name="Grimwood J."/>
            <person name="Schmutz J."/>
            <person name="Soltis P."/>
            <person name="Soltis D."/>
            <person name="Chen Z.-H."/>
        </authorList>
    </citation>
    <scope>NUCLEOTIDE SEQUENCE</scope>
    <source>
        <strain evidence="3">Whitten #5841</strain>
        <tissue evidence="3">Leaf</tissue>
    </source>
</reference>
<accession>A0A8T2UNT8</accession>
<dbReference type="SUPFAM" id="SSF53098">
    <property type="entry name" value="Ribonuclease H-like"/>
    <property type="match status" value="1"/>
</dbReference>
<dbReference type="OMA" id="SHEWISE"/>
<evidence type="ECO:0000256" key="1">
    <source>
        <dbReference type="SAM" id="MobiDB-lite"/>
    </source>
</evidence>
<dbReference type="OrthoDB" id="1936192at2759"/>
<name>A0A8T2UNT8_CERRI</name>
<comment type="caution">
    <text evidence="3">The sequence shown here is derived from an EMBL/GenBank/DDBJ whole genome shotgun (WGS) entry which is preliminary data.</text>
</comment>
<proteinExistence type="predicted"/>
<feature type="domain" description="DUF659" evidence="2">
    <location>
        <begin position="178"/>
        <end position="226"/>
    </location>
</feature>
<sequence>MPRREGEEWEYVAKVKQLSKGQWTCKCKYCGHTFDGGPNRIRAHVLGLKGFGVDKCSCAPADVRDVCKKLHAKVSGESSSVPSTDEHDMFVSMTGECNVEQNVASRASRCQYEENEFEESMQHGSAPKRKREGKGVLHRAWESQARDEAMKALRRFFYAEDILFWKVRSPYFLEMFMQLEGQQLHVEVRSIENELARLLEKWKVYGCTIVCDGWSDTRNRPIINAYILKDAILDVSPKNVVQVCMDNVTNCIKAGGLVEAEWPHIFFTHCTCHCLDLLFEDIGNIAWIKSVLEDAQKVVVFVISKPTILALFRKFSSKDLVKQAPTRFAYMFIMLSNMLDERVYNGFRSLTNVSNVILSAFFWRIVKDIIAICAPILKLLRLANREGATMGLIYELTDRMVKEVSKLNISIPEMLDEIKDLCINRWNKMHSPLHAAAYLLHPIWREKCPDNDGEVNNGWIDVLERYTKGDLKKQGTCASPCERNWSTFSLIHTKRRNKLLPKSMEKLAFIHKNLRLASKIKERGFVKMEVTLDMIEKEKDDDRLLKLQDTIEEEGSLRETIMPSTSCIHTEEGSTIAIENLAHNDDDDDDDDDEEEEEKEEEKEYVEEDDYEFIIYFQLHTLFVY</sequence>
<dbReference type="Pfam" id="PF04937">
    <property type="entry name" value="DUF659"/>
    <property type="match status" value="2"/>
</dbReference>